<dbReference type="OrthoDB" id="8944at10239"/>
<dbReference type="SUPFAM" id="SSF53098">
    <property type="entry name" value="Ribonuclease H-like"/>
    <property type="match status" value="1"/>
</dbReference>
<dbReference type="PANTHER" id="PTHR30231">
    <property type="entry name" value="DNA POLYMERASE III SUBUNIT EPSILON"/>
    <property type="match status" value="1"/>
</dbReference>
<protein>
    <submittedName>
        <fullName evidence="5">DNA polymerase III</fullName>
    </submittedName>
</protein>
<evidence type="ECO:0000313" key="6">
    <source>
        <dbReference type="Proteomes" id="UP000221837"/>
    </source>
</evidence>
<organism evidence="5 6">
    <name type="scientific">Serratia phage BF</name>
    <dbReference type="NCBI Taxonomy" id="1962671"/>
    <lineage>
        <taxon>Viruses</taxon>
        <taxon>Duplodnaviria</taxon>
        <taxon>Heunggongvirae</taxon>
        <taxon>Uroviricota</taxon>
        <taxon>Caudoviricetes</taxon>
        <taxon>Eneladusvirus</taxon>
        <taxon>Eneladusvirus BF</taxon>
    </lineage>
</organism>
<dbReference type="Pfam" id="PF00929">
    <property type="entry name" value="RNase_T"/>
    <property type="match status" value="1"/>
</dbReference>
<dbReference type="Pfam" id="PF12843">
    <property type="entry name" value="QSregVF_b"/>
    <property type="match status" value="1"/>
</dbReference>
<keyword evidence="2" id="KW-0378">Hydrolase</keyword>
<dbReference type="EMBL" id="KY630187">
    <property type="protein sequence ID" value="AQW88803.1"/>
    <property type="molecule type" value="Genomic_DNA"/>
</dbReference>
<dbReference type="GO" id="GO:0008408">
    <property type="term" value="F:3'-5' exonuclease activity"/>
    <property type="evidence" value="ECO:0007669"/>
    <property type="project" value="TreeGrafter"/>
</dbReference>
<gene>
    <name evidence="5" type="ORF">BF_0278</name>
</gene>
<dbReference type="PANTHER" id="PTHR30231:SF4">
    <property type="entry name" value="PROTEIN NEN2"/>
    <property type="match status" value="1"/>
</dbReference>
<dbReference type="InterPro" id="IPR013520">
    <property type="entry name" value="Ribonucl_H"/>
</dbReference>
<accession>A0A1S6UAP2</accession>
<feature type="domain" description="Exonuclease" evidence="4">
    <location>
        <begin position="10"/>
        <end position="193"/>
    </location>
</feature>
<name>A0A1S6UAP2_9CAUD</name>
<sequence length="290" mass="33286">MTEIDKFFNNVMVLDTETTGVDDNADIIEFSASFPLSANDTFEEMLNFTTRYKPTQEVPAEASAIHFIVTEDLNDSPSYASSVSELEGLFEIKQYFVGHNVQFDRRMLVENNKRVNPEVKEEFLDDNRWICTLKLAKKLFAEDPEFKNLTLSYLWFKFDLHKTCTRKIIPHSAEDDVYMCYKVLSHLVNIAVDRGLIDSNKEIGSQVVVLCNTPNIFTVMPIGKHKGMLMTEVPMNYIEWMINNSDMLNENMPNFDADLAATFIAEIMSRHSALSNIDMDMHDGQEYPQG</sequence>
<keyword evidence="3" id="KW-0269">Exonuclease</keyword>
<keyword evidence="6" id="KW-1185">Reference proteome</keyword>
<dbReference type="Proteomes" id="UP000221837">
    <property type="component" value="Genome"/>
</dbReference>
<evidence type="ECO:0000256" key="2">
    <source>
        <dbReference type="ARBA" id="ARBA00022801"/>
    </source>
</evidence>
<evidence type="ECO:0000256" key="3">
    <source>
        <dbReference type="ARBA" id="ARBA00022839"/>
    </source>
</evidence>
<evidence type="ECO:0000313" key="5">
    <source>
        <dbReference type="EMBL" id="AQW88803.1"/>
    </source>
</evidence>
<dbReference type="InterPro" id="IPR036397">
    <property type="entry name" value="RNaseH_sf"/>
</dbReference>
<keyword evidence="1" id="KW-0540">Nuclease</keyword>
<dbReference type="InterPro" id="IPR024530">
    <property type="entry name" value="QSregVF_b"/>
</dbReference>
<dbReference type="InterPro" id="IPR012337">
    <property type="entry name" value="RNaseH-like_sf"/>
</dbReference>
<dbReference type="GO" id="GO:0003676">
    <property type="term" value="F:nucleic acid binding"/>
    <property type="evidence" value="ECO:0007669"/>
    <property type="project" value="InterPro"/>
</dbReference>
<evidence type="ECO:0000256" key="1">
    <source>
        <dbReference type="ARBA" id="ARBA00022722"/>
    </source>
</evidence>
<dbReference type="CDD" id="cd06127">
    <property type="entry name" value="DEDDh"/>
    <property type="match status" value="1"/>
</dbReference>
<evidence type="ECO:0000259" key="4">
    <source>
        <dbReference type="SMART" id="SM00479"/>
    </source>
</evidence>
<proteinExistence type="predicted"/>
<reference evidence="5" key="1">
    <citation type="submission" date="2017-02" db="EMBL/GenBank/DDBJ databases">
        <title>Genome sequence of Serratia marcescens phage BF.</title>
        <authorList>
            <person name="Casey E."/>
            <person name="Fitzgerald B."/>
            <person name="Mahony J."/>
            <person name="Lugli G."/>
            <person name="Ventura M."/>
            <person name="van Sinderen D."/>
        </authorList>
    </citation>
    <scope>NUCLEOTIDE SEQUENCE [LARGE SCALE GENOMIC DNA]</scope>
</reference>
<dbReference type="Gene3D" id="3.30.420.10">
    <property type="entry name" value="Ribonuclease H-like superfamily/Ribonuclease H"/>
    <property type="match status" value="1"/>
</dbReference>
<dbReference type="SMART" id="SM00479">
    <property type="entry name" value="EXOIII"/>
    <property type="match status" value="1"/>
</dbReference>